<feature type="domain" description="MaoC-like" evidence="1">
    <location>
        <begin position="13"/>
        <end position="114"/>
    </location>
</feature>
<dbReference type="CDD" id="cd03450">
    <property type="entry name" value="NodN"/>
    <property type="match status" value="1"/>
</dbReference>
<dbReference type="GeneID" id="34233847"/>
<dbReference type="Proteomes" id="UP000199002">
    <property type="component" value="Unassembled WGS sequence"/>
</dbReference>
<evidence type="ECO:0000313" key="2">
    <source>
        <dbReference type="EMBL" id="SDZ84349.1"/>
    </source>
</evidence>
<keyword evidence="3" id="KW-1185">Reference proteome</keyword>
<dbReference type="Gene3D" id="3.10.129.10">
    <property type="entry name" value="Hotdog Thioesterase"/>
    <property type="match status" value="1"/>
</dbReference>
<reference evidence="3" key="1">
    <citation type="submission" date="2016-10" db="EMBL/GenBank/DDBJ databases">
        <authorList>
            <person name="Varghese N."/>
            <person name="Submissions S."/>
        </authorList>
    </citation>
    <scope>NUCLEOTIDE SEQUENCE [LARGE SCALE GENOMIC DNA]</scope>
    <source>
        <strain evidence="3">DSM 25157</strain>
    </source>
</reference>
<dbReference type="RefSeq" id="WP_092696888.1">
    <property type="nucleotide sequence ID" value="NZ_CAXIQL010000038.1"/>
</dbReference>
<dbReference type="SUPFAM" id="SSF54637">
    <property type="entry name" value="Thioesterase/thiol ester dehydrase-isomerase"/>
    <property type="match status" value="1"/>
</dbReference>
<dbReference type="InterPro" id="IPR029069">
    <property type="entry name" value="HotDog_dom_sf"/>
</dbReference>
<dbReference type="PANTHER" id="PTHR42993">
    <property type="entry name" value="MAOC-LIKE DEHYDRATASE DOMAIN-CONTAINING PROTEIN"/>
    <property type="match status" value="1"/>
</dbReference>
<dbReference type="InterPro" id="IPR002539">
    <property type="entry name" value="MaoC-like_dom"/>
</dbReference>
<evidence type="ECO:0000313" key="3">
    <source>
        <dbReference type="Proteomes" id="UP000199002"/>
    </source>
</evidence>
<sequence>MKTFRSYSEVSACVGQEVAVTDWITITQEQVNLFAQATGDHQWIHVDPERARAGPFGAPIAHGFLTLSLIPRFFEQGLRIEGARMGVNYGLNRVRFTAPVPVGSRLRARLVLRATEALAPDGLQMTWLVTVEREGGDKPACVAESLARSYGAAP</sequence>
<gene>
    <name evidence="2" type="ORF">SAMN05421875_102175</name>
</gene>
<proteinExistence type="predicted"/>
<evidence type="ECO:0000259" key="1">
    <source>
        <dbReference type="Pfam" id="PF01575"/>
    </source>
</evidence>
<dbReference type="STRING" id="592050.SAMN05421875_102175"/>
<dbReference type="EMBL" id="FNQJ01000002">
    <property type="protein sequence ID" value="SDZ84349.1"/>
    <property type="molecule type" value="Genomic_DNA"/>
</dbReference>
<organism evidence="2 3">
    <name type="scientific">Acidovorax soli</name>
    <dbReference type="NCBI Taxonomy" id="592050"/>
    <lineage>
        <taxon>Bacteria</taxon>
        <taxon>Pseudomonadati</taxon>
        <taxon>Pseudomonadota</taxon>
        <taxon>Betaproteobacteria</taxon>
        <taxon>Burkholderiales</taxon>
        <taxon>Comamonadaceae</taxon>
        <taxon>Acidovorax</taxon>
    </lineage>
</organism>
<dbReference type="InterPro" id="IPR039375">
    <property type="entry name" value="NodN-like"/>
</dbReference>
<dbReference type="Pfam" id="PF01575">
    <property type="entry name" value="MaoC_dehydratas"/>
    <property type="match status" value="1"/>
</dbReference>
<dbReference type="PANTHER" id="PTHR42993:SF1">
    <property type="entry name" value="MAOC-LIKE DEHYDRATASE DOMAIN-CONTAINING PROTEIN"/>
    <property type="match status" value="1"/>
</dbReference>
<accession>A0A1H3WB46</accession>
<name>A0A1H3WB46_9BURK</name>
<dbReference type="AlphaFoldDB" id="A0A1H3WB46"/>
<protein>
    <submittedName>
        <fullName evidence="2">Acyl dehydratase</fullName>
    </submittedName>
</protein>